<dbReference type="PANTHER" id="PTHR43798:SF33">
    <property type="entry name" value="HYDROLASE, PUTATIVE (AFU_ORTHOLOGUE AFUA_2G14860)-RELATED"/>
    <property type="match status" value="1"/>
</dbReference>
<dbReference type="PRINTS" id="PR00412">
    <property type="entry name" value="EPOXHYDRLASE"/>
</dbReference>
<dbReference type="InterPro" id="IPR000639">
    <property type="entry name" value="Epox_hydrolase-like"/>
</dbReference>
<keyword evidence="1" id="KW-0732">Signal</keyword>
<feature type="domain" description="AB hydrolase-1" evidence="2">
    <location>
        <begin position="47"/>
        <end position="333"/>
    </location>
</feature>
<evidence type="ECO:0000256" key="1">
    <source>
        <dbReference type="SAM" id="SignalP"/>
    </source>
</evidence>
<dbReference type="PANTHER" id="PTHR43798">
    <property type="entry name" value="MONOACYLGLYCEROL LIPASE"/>
    <property type="match status" value="1"/>
</dbReference>
<dbReference type="InterPro" id="IPR029058">
    <property type="entry name" value="AB_hydrolase_fold"/>
</dbReference>
<reference evidence="3 4" key="1">
    <citation type="journal article" date="2018" name="Sci. Rep.">
        <title>Comparative genomics provides insights into the lifestyle and reveals functional heterogeneity of dark septate endophytic fungi.</title>
        <authorList>
            <person name="Knapp D.G."/>
            <person name="Nemeth J.B."/>
            <person name="Barry K."/>
            <person name="Hainaut M."/>
            <person name="Henrissat B."/>
            <person name="Johnson J."/>
            <person name="Kuo A."/>
            <person name="Lim J.H.P."/>
            <person name="Lipzen A."/>
            <person name="Nolan M."/>
            <person name="Ohm R.A."/>
            <person name="Tamas L."/>
            <person name="Grigoriev I.V."/>
            <person name="Spatafora J.W."/>
            <person name="Nagy L.G."/>
            <person name="Kovacs G.M."/>
        </authorList>
    </citation>
    <scope>NUCLEOTIDE SEQUENCE [LARGE SCALE GENOMIC DNA]</scope>
    <source>
        <strain evidence="3 4">DSE2036</strain>
    </source>
</reference>
<sequence length="347" mass="38402">MRLIQLLPFLGLAFAAPSQGPFDRKTFTVAGGHVYSYHFNPPQGDKPTILLLHGFPSSLYDWRKTVPDLRAAGYGVIAPDLLGYGETSKPTAVEEYAFSKVSGHVAEILAHENVKSVIGVGHDIGAVLLSRFWNYYPESLTKLAFLAATYRPPIPWDVDAMNNSTEQAFGYPIFGYWRFVNETNAPETILSHHDSFTSLLYTNIPGMWKTHVGPIGALKKWLGENQIAPKADYLTDKEYQAHQAIFAKGGYTGPTNWYKAAMANIDSPNDAKIPDENIVIHKPVLFVAGRNDEVGRPELAQAGAADGQKSGMLPNVQVKIIEDSVHWMQVQKPKETFELLDSFIKGP</sequence>
<dbReference type="Gene3D" id="3.40.50.1820">
    <property type="entry name" value="alpha/beta hydrolase"/>
    <property type="match status" value="1"/>
</dbReference>
<dbReference type="EMBL" id="KZ805311">
    <property type="protein sequence ID" value="PVI05896.1"/>
    <property type="molecule type" value="Genomic_DNA"/>
</dbReference>
<gene>
    <name evidence="3" type="ORF">DM02DRAFT_583413</name>
</gene>
<protein>
    <submittedName>
        <fullName evidence="3">Alpha/beta-hydrolase</fullName>
    </submittedName>
</protein>
<proteinExistence type="predicted"/>
<dbReference type="GO" id="GO:0047372">
    <property type="term" value="F:monoacylglycerol lipase activity"/>
    <property type="evidence" value="ECO:0007669"/>
    <property type="project" value="TreeGrafter"/>
</dbReference>
<dbReference type="InterPro" id="IPR050266">
    <property type="entry name" value="AB_hydrolase_sf"/>
</dbReference>
<dbReference type="STRING" id="97972.A0A2V1E6C4"/>
<accession>A0A2V1E6C4</accession>
<feature type="signal peptide" evidence="1">
    <location>
        <begin position="1"/>
        <end position="15"/>
    </location>
</feature>
<organism evidence="3 4">
    <name type="scientific">Periconia macrospinosa</name>
    <dbReference type="NCBI Taxonomy" id="97972"/>
    <lineage>
        <taxon>Eukaryota</taxon>
        <taxon>Fungi</taxon>
        <taxon>Dikarya</taxon>
        <taxon>Ascomycota</taxon>
        <taxon>Pezizomycotina</taxon>
        <taxon>Dothideomycetes</taxon>
        <taxon>Pleosporomycetidae</taxon>
        <taxon>Pleosporales</taxon>
        <taxon>Massarineae</taxon>
        <taxon>Periconiaceae</taxon>
        <taxon>Periconia</taxon>
    </lineage>
</organism>
<dbReference type="AlphaFoldDB" id="A0A2V1E6C4"/>
<evidence type="ECO:0000313" key="4">
    <source>
        <dbReference type="Proteomes" id="UP000244855"/>
    </source>
</evidence>
<name>A0A2V1E6C4_9PLEO</name>
<dbReference type="InterPro" id="IPR000073">
    <property type="entry name" value="AB_hydrolase_1"/>
</dbReference>
<evidence type="ECO:0000259" key="2">
    <source>
        <dbReference type="Pfam" id="PF00561"/>
    </source>
</evidence>
<keyword evidence="4" id="KW-1185">Reference proteome</keyword>
<dbReference type="GO" id="GO:0016020">
    <property type="term" value="C:membrane"/>
    <property type="evidence" value="ECO:0007669"/>
    <property type="project" value="TreeGrafter"/>
</dbReference>
<evidence type="ECO:0000313" key="3">
    <source>
        <dbReference type="EMBL" id="PVI05896.1"/>
    </source>
</evidence>
<dbReference type="Proteomes" id="UP000244855">
    <property type="component" value="Unassembled WGS sequence"/>
</dbReference>
<feature type="chain" id="PRO_5015841743" evidence="1">
    <location>
        <begin position="16"/>
        <end position="347"/>
    </location>
</feature>
<dbReference type="SUPFAM" id="SSF53474">
    <property type="entry name" value="alpha/beta-Hydrolases"/>
    <property type="match status" value="1"/>
</dbReference>
<dbReference type="GO" id="GO:0046464">
    <property type="term" value="P:acylglycerol catabolic process"/>
    <property type="evidence" value="ECO:0007669"/>
    <property type="project" value="TreeGrafter"/>
</dbReference>
<dbReference type="OrthoDB" id="284184at2759"/>
<keyword evidence="3" id="KW-0378">Hydrolase</keyword>
<dbReference type="Pfam" id="PF00561">
    <property type="entry name" value="Abhydrolase_1"/>
    <property type="match status" value="1"/>
</dbReference>